<name>A0A6S7HA74_PARCT</name>
<dbReference type="GO" id="GO:0015074">
    <property type="term" value="P:DNA integration"/>
    <property type="evidence" value="ECO:0007669"/>
    <property type="project" value="InterPro"/>
</dbReference>
<dbReference type="PANTHER" id="PTHR21446:SF12">
    <property type="entry name" value="POTASSIUM CHANNEL TETRAMERIZATION DOMAIN CONTAINING 1"/>
    <property type="match status" value="1"/>
</dbReference>
<dbReference type="Pfam" id="PF00589">
    <property type="entry name" value="Phage_integrase"/>
    <property type="match status" value="1"/>
</dbReference>
<feature type="region of interest" description="Disordered" evidence="1">
    <location>
        <begin position="1"/>
        <end position="24"/>
    </location>
</feature>
<dbReference type="GO" id="GO:0006310">
    <property type="term" value="P:DNA recombination"/>
    <property type="evidence" value="ECO:0007669"/>
    <property type="project" value="InterPro"/>
</dbReference>
<dbReference type="EMBL" id="CACRXK020003688">
    <property type="protein sequence ID" value="CAB3999860.1"/>
    <property type="molecule type" value="Genomic_DNA"/>
</dbReference>
<dbReference type="InterPro" id="IPR052787">
    <property type="entry name" value="MAVS"/>
</dbReference>
<dbReference type="GO" id="GO:0003677">
    <property type="term" value="F:DNA binding"/>
    <property type="evidence" value="ECO:0007669"/>
    <property type="project" value="InterPro"/>
</dbReference>
<dbReference type="InterPro" id="IPR011010">
    <property type="entry name" value="DNA_brk_join_enz"/>
</dbReference>
<dbReference type="Proteomes" id="UP001152795">
    <property type="component" value="Unassembled WGS sequence"/>
</dbReference>
<comment type="caution">
    <text evidence="3">The sequence shown here is derived from an EMBL/GenBank/DDBJ whole genome shotgun (WGS) entry which is preliminary data.</text>
</comment>
<evidence type="ECO:0000256" key="1">
    <source>
        <dbReference type="SAM" id="MobiDB-lite"/>
    </source>
</evidence>
<proteinExistence type="predicted"/>
<feature type="compositionally biased region" description="Polar residues" evidence="1">
    <location>
        <begin position="1"/>
        <end position="10"/>
    </location>
</feature>
<keyword evidence="4" id="KW-1185">Reference proteome</keyword>
<sequence length="216" mass="24071">MAVSESTKNHQGGLGDKAIDEGDPKMFSNGKSTCPVRYFKKLLAVLNPKQNALFQKPKRNFMSGDQIWFENCPIGVNKIGSMMKEISKDANLSHVYSNHCVRSTTVTVLDAAGIPIHRIMQTSGHRNESSVKFYCDRQTLDKEKESSNILARFGNELSAQARQELEQEGNTQSQQAQSQVQNDIVANVNHSPTLNLLRSAEFNNCNITLNIVKNSK</sequence>
<dbReference type="Gene3D" id="1.10.443.10">
    <property type="entry name" value="Intergrase catalytic core"/>
    <property type="match status" value="1"/>
</dbReference>
<evidence type="ECO:0000259" key="2">
    <source>
        <dbReference type="Pfam" id="PF00589"/>
    </source>
</evidence>
<dbReference type="AlphaFoldDB" id="A0A6S7HA74"/>
<evidence type="ECO:0000313" key="4">
    <source>
        <dbReference type="Proteomes" id="UP001152795"/>
    </source>
</evidence>
<accession>A0A6S7HA74</accession>
<protein>
    <submittedName>
        <fullName evidence="3">Lactadherin, partial</fullName>
    </submittedName>
</protein>
<dbReference type="SUPFAM" id="SSF56349">
    <property type="entry name" value="DNA breaking-rejoining enzymes"/>
    <property type="match status" value="1"/>
</dbReference>
<reference evidence="3" key="1">
    <citation type="submission" date="2020-04" db="EMBL/GenBank/DDBJ databases">
        <authorList>
            <person name="Alioto T."/>
            <person name="Alioto T."/>
            <person name="Gomez Garrido J."/>
        </authorList>
    </citation>
    <scope>NUCLEOTIDE SEQUENCE</scope>
    <source>
        <strain evidence="3">A484AB</strain>
    </source>
</reference>
<dbReference type="PANTHER" id="PTHR21446">
    <property type="entry name" value="DUF3504 DOMAIN-CONTAINING PROTEIN"/>
    <property type="match status" value="1"/>
</dbReference>
<dbReference type="InterPro" id="IPR013762">
    <property type="entry name" value="Integrase-like_cat_sf"/>
</dbReference>
<organism evidence="3 4">
    <name type="scientific">Paramuricea clavata</name>
    <name type="common">Red gorgonian</name>
    <name type="synonym">Violescent sea-whip</name>
    <dbReference type="NCBI Taxonomy" id="317549"/>
    <lineage>
        <taxon>Eukaryota</taxon>
        <taxon>Metazoa</taxon>
        <taxon>Cnidaria</taxon>
        <taxon>Anthozoa</taxon>
        <taxon>Octocorallia</taxon>
        <taxon>Malacalcyonacea</taxon>
        <taxon>Plexauridae</taxon>
        <taxon>Paramuricea</taxon>
    </lineage>
</organism>
<feature type="domain" description="Tyr recombinase" evidence="2">
    <location>
        <begin position="48"/>
        <end position="137"/>
    </location>
</feature>
<dbReference type="OrthoDB" id="10067014at2759"/>
<gene>
    <name evidence="3" type="ORF">PACLA_8A048836</name>
</gene>
<dbReference type="InterPro" id="IPR002104">
    <property type="entry name" value="Integrase_catalytic"/>
</dbReference>
<evidence type="ECO:0000313" key="3">
    <source>
        <dbReference type="EMBL" id="CAB3999860.1"/>
    </source>
</evidence>